<evidence type="ECO:0000313" key="3">
    <source>
        <dbReference type="Proteomes" id="UP000030640"/>
    </source>
</evidence>
<dbReference type="EMBL" id="KI965467">
    <property type="protein sequence ID" value="EUD67266.1"/>
    <property type="molecule type" value="Genomic_DNA"/>
</dbReference>
<dbReference type="GeneID" id="20037690"/>
<dbReference type="RefSeq" id="XP_008816237.1">
    <property type="nucleotide sequence ID" value="XM_008818015.1"/>
</dbReference>
<proteinExistence type="predicted"/>
<feature type="region of interest" description="Disordered" evidence="1">
    <location>
        <begin position="119"/>
        <end position="196"/>
    </location>
</feature>
<dbReference type="VEuPathDB" id="PlasmoDB:C922_02416"/>
<reference evidence="2 3" key="1">
    <citation type="submission" date="2013-02" db="EMBL/GenBank/DDBJ databases">
        <title>The Genome Sequence of Plasmodium inui San Antonio 1.</title>
        <authorList>
            <consortium name="The Broad Institute Genome Sequencing Platform"/>
            <consortium name="The Broad Institute Genome Sequencing Center for Infectious Disease"/>
            <person name="Neafsey D."/>
            <person name="Cheeseman I."/>
            <person name="Volkman S."/>
            <person name="Adams J."/>
            <person name="Walker B."/>
            <person name="Young S.K."/>
            <person name="Zeng Q."/>
            <person name="Gargeya S."/>
            <person name="Fitzgerald M."/>
            <person name="Haas B."/>
            <person name="Abouelleil A."/>
            <person name="Alvarado L."/>
            <person name="Arachchi H.M."/>
            <person name="Berlin A.M."/>
            <person name="Chapman S.B."/>
            <person name="Dewar J."/>
            <person name="Goldberg J."/>
            <person name="Griggs A."/>
            <person name="Gujja S."/>
            <person name="Hansen M."/>
            <person name="Howarth C."/>
            <person name="Imamovic A."/>
            <person name="Larimer J."/>
            <person name="McCowan C."/>
            <person name="Murphy C."/>
            <person name="Neiman D."/>
            <person name="Pearson M."/>
            <person name="Priest M."/>
            <person name="Roberts A."/>
            <person name="Saif S."/>
            <person name="Shea T."/>
            <person name="Sisk P."/>
            <person name="Sykes S."/>
            <person name="Wortman J."/>
            <person name="Nusbaum C."/>
            <person name="Birren B."/>
        </authorList>
    </citation>
    <scope>NUCLEOTIDE SEQUENCE [LARGE SCALE GENOMIC DNA]</scope>
    <source>
        <strain evidence="2 3">San Antonio 1</strain>
    </source>
</reference>
<feature type="compositionally biased region" description="Polar residues" evidence="1">
    <location>
        <begin position="172"/>
        <end position="185"/>
    </location>
</feature>
<feature type="compositionally biased region" description="Basic and acidic residues" evidence="1">
    <location>
        <begin position="364"/>
        <end position="383"/>
    </location>
</feature>
<gene>
    <name evidence="2" type="ORF">C922_02416</name>
</gene>
<dbReference type="AlphaFoldDB" id="W7APE8"/>
<keyword evidence="3" id="KW-1185">Reference proteome</keyword>
<evidence type="ECO:0000313" key="2">
    <source>
        <dbReference type="EMBL" id="EUD67266.1"/>
    </source>
</evidence>
<feature type="region of interest" description="Disordered" evidence="1">
    <location>
        <begin position="364"/>
        <end position="393"/>
    </location>
</feature>
<organism evidence="2 3">
    <name type="scientific">Plasmodium inui San Antonio 1</name>
    <dbReference type="NCBI Taxonomy" id="1237626"/>
    <lineage>
        <taxon>Eukaryota</taxon>
        <taxon>Sar</taxon>
        <taxon>Alveolata</taxon>
        <taxon>Apicomplexa</taxon>
        <taxon>Aconoidasida</taxon>
        <taxon>Haemosporida</taxon>
        <taxon>Plasmodiidae</taxon>
        <taxon>Plasmodium</taxon>
        <taxon>Plasmodium (Plasmodium)</taxon>
    </lineage>
</organism>
<evidence type="ECO:0000256" key="1">
    <source>
        <dbReference type="SAM" id="MobiDB-lite"/>
    </source>
</evidence>
<dbReference type="Proteomes" id="UP000030640">
    <property type="component" value="Unassembled WGS sequence"/>
</dbReference>
<sequence>MNEVKCISSRLKNLGIVQQGNFFVSRRVGTILRNLHSSSSSEHVLKNKEINRNKKQQIWMKKIHVKELPRKKFGNKLGTVAKMLYLRRVSGDRAEDRVLYMKNRAGDCGKSAHSEVFLHGENNPAGQSSDRQISHSHNRKSYTSTCPSNGSSPLPTEEEQQDKPNGKEIIQLRSNENEVASTRSSRNVHRMGNSSEHHRDKHLWDEICDELKHHLPFLQPYSITTALNYLSKVNYEEYNIFKLVAENVDERWIKNFNIKDLSQLLLSYSRLHTKYDSFVNLISRELLYKICFATMEEIALIAYSYTKMKIYDYEVFLHLCNETERRLKKELSQSVGNCVDATGGGSHSTVVVGDTVAVADNERDGKLHRNGDEGGRLPREEHPSYSLQDTHRGGGISHMRAIEQEMNKTETNDGEAHPNWGHNNMGESSHQADNPYSKKNLHKRSNVSVCLTQLSKGKTAQKYGERGPSEKYSHICLLTYCLGKNKHRDDALLGLISKYINVERINNIDVSNLSYAFSLFDFYEGRFFEQFCEKSRQIVHSAEPSQKVVIMSYLLKHPREEMLSLYALYVKNMGDEMGQNDIYKEAPLLNLCINTFSSDVFLNFLLNLVTCPETDGNTPEKINQASFVLNFLVDYAAFFMKKKKMCSRDYPKILNMLLKIFPIMGEKNSGIASPCPVPSPSRVTLLIEDLLDLIITEMHTFHALDLVHIRNIFFRVKGKGVGAHFGRREEAILNFVNRHVGKGGGGCALKMHVGG</sequence>
<accession>W7APE8</accession>
<dbReference type="OrthoDB" id="380547at2759"/>
<feature type="compositionally biased region" description="Polar residues" evidence="1">
    <location>
        <begin position="141"/>
        <end position="154"/>
    </location>
</feature>
<protein>
    <submittedName>
        <fullName evidence="2">Uncharacterized protein</fullName>
    </submittedName>
</protein>
<name>W7APE8_9APIC</name>